<accession>A0AA38M4V4</accession>
<dbReference type="AlphaFoldDB" id="A0AA38M4V4"/>
<dbReference type="EMBL" id="JALNTZ010000008">
    <property type="protein sequence ID" value="KAJ3643403.1"/>
    <property type="molecule type" value="Genomic_DNA"/>
</dbReference>
<evidence type="ECO:0000313" key="1">
    <source>
        <dbReference type="EMBL" id="KAJ3643403.1"/>
    </source>
</evidence>
<protein>
    <submittedName>
        <fullName evidence="1">Uncharacterized protein</fullName>
    </submittedName>
</protein>
<comment type="caution">
    <text evidence="1">The sequence shown here is derived from an EMBL/GenBank/DDBJ whole genome shotgun (WGS) entry which is preliminary data.</text>
</comment>
<reference evidence="1" key="1">
    <citation type="journal article" date="2023" name="G3 (Bethesda)">
        <title>Whole genome assemblies of Zophobas morio and Tenebrio molitor.</title>
        <authorList>
            <person name="Kaur S."/>
            <person name="Stinson S.A."/>
            <person name="diCenzo G.C."/>
        </authorList>
    </citation>
    <scope>NUCLEOTIDE SEQUENCE</scope>
    <source>
        <strain evidence="1">QUZm001</strain>
    </source>
</reference>
<sequence>MFFWLPEGAISRTRHLAAKHLDKPREGDGYHATAPPHQREVTFDLFIPKYAEIATPLTNLTNRITARGGYSSRLLTPPERNYSTTEREALALV</sequence>
<organism evidence="1 2">
    <name type="scientific">Zophobas morio</name>
    <dbReference type="NCBI Taxonomy" id="2755281"/>
    <lineage>
        <taxon>Eukaryota</taxon>
        <taxon>Metazoa</taxon>
        <taxon>Ecdysozoa</taxon>
        <taxon>Arthropoda</taxon>
        <taxon>Hexapoda</taxon>
        <taxon>Insecta</taxon>
        <taxon>Pterygota</taxon>
        <taxon>Neoptera</taxon>
        <taxon>Endopterygota</taxon>
        <taxon>Coleoptera</taxon>
        <taxon>Polyphaga</taxon>
        <taxon>Cucujiformia</taxon>
        <taxon>Tenebrionidae</taxon>
        <taxon>Zophobas</taxon>
    </lineage>
</organism>
<proteinExistence type="predicted"/>
<keyword evidence="2" id="KW-1185">Reference proteome</keyword>
<dbReference type="Proteomes" id="UP001168821">
    <property type="component" value="Unassembled WGS sequence"/>
</dbReference>
<evidence type="ECO:0000313" key="2">
    <source>
        <dbReference type="Proteomes" id="UP001168821"/>
    </source>
</evidence>
<gene>
    <name evidence="1" type="ORF">Zmor_026116</name>
</gene>
<name>A0AA38M4V4_9CUCU</name>